<name>A0A5M6HQY4_9HYPH</name>
<dbReference type="Pfam" id="PF12146">
    <property type="entry name" value="Hydrolase_4"/>
    <property type="match status" value="1"/>
</dbReference>
<organism evidence="2 3">
    <name type="scientific">Blastochloris sulfoviridis</name>
    <dbReference type="NCBI Taxonomy" id="50712"/>
    <lineage>
        <taxon>Bacteria</taxon>
        <taxon>Pseudomonadati</taxon>
        <taxon>Pseudomonadota</taxon>
        <taxon>Alphaproteobacteria</taxon>
        <taxon>Hyphomicrobiales</taxon>
        <taxon>Blastochloridaceae</taxon>
        <taxon>Blastochloris</taxon>
    </lineage>
</organism>
<dbReference type="EMBL" id="VWPL01000028">
    <property type="protein sequence ID" value="KAA5598250.1"/>
    <property type="molecule type" value="Genomic_DNA"/>
</dbReference>
<dbReference type="AlphaFoldDB" id="A0A5M6HQY4"/>
<evidence type="ECO:0000259" key="1">
    <source>
        <dbReference type="Pfam" id="PF12146"/>
    </source>
</evidence>
<dbReference type="OrthoDB" id="9788260at2"/>
<sequence>MELFPTPSNPVPSGAVCGRIQARDGVGLRFARFAPTVTPRRGTVCLFAGRAEPIEKYFETVENLRQRGFAVAMLDWRGQGGSDRLLKNPRKGFVHAFDDYELDIEAFVREVIYPDCPPPFFALTHSMGGTILIRAAKRGRRWFERTVAVSPMIQIRLKRPRLARGTARLFRSTGFGRLYVPGGKPTDILSRPFEANRLTSDAARYARNAEIARAYPRLGLGSPTIAWVDAAFRATEAFADPAYPSSLRHPLLLVSAGNDQIVSTPEADRFALRLLGGAGLVIPGARHEILQERDAVREQFWAAFDAFVPGSRG</sequence>
<dbReference type="Gene3D" id="3.40.50.1820">
    <property type="entry name" value="alpha/beta hydrolase"/>
    <property type="match status" value="1"/>
</dbReference>
<dbReference type="SUPFAM" id="SSF53474">
    <property type="entry name" value="alpha/beta-Hydrolases"/>
    <property type="match status" value="1"/>
</dbReference>
<dbReference type="GO" id="GO:0016787">
    <property type="term" value="F:hydrolase activity"/>
    <property type="evidence" value="ECO:0007669"/>
    <property type="project" value="UniProtKB-KW"/>
</dbReference>
<feature type="domain" description="Serine aminopeptidase S33" evidence="1">
    <location>
        <begin position="39"/>
        <end position="294"/>
    </location>
</feature>
<gene>
    <name evidence="2" type="ORF">F1193_13450</name>
</gene>
<keyword evidence="2" id="KW-0378">Hydrolase</keyword>
<dbReference type="PANTHER" id="PTHR11614">
    <property type="entry name" value="PHOSPHOLIPASE-RELATED"/>
    <property type="match status" value="1"/>
</dbReference>
<dbReference type="InterPro" id="IPR029058">
    <property type="entry name" value="AB_hydrolase_fold"/>
</dbReference>
<dbReference type="InterPro" id="IPR022742">
    <property type="entry name" value="Hydrolase_4"/>
</dbReference>
<comment type="caution">
    <text evidence="2">The sequence shown here is derived from an EMBL/GenBank/DDBJ whole genome shotgun (WGS) entry which is preliminary data.</text>
</comment>
<proteinExistence type="predicted"/>
<dbReference type="RefSeq" id="WP_150098324.1">
    <property type="nucleotide sequence ID" value="NZ_VWPL01000028.1"/>
</dbReference>
<dbReference type="Proteomes" id="UP000323886">
    <property type="component" value="Unassembled WGS sequence"/>
</dbReference>
<protein>
    <submittedName>
        <fullName evidence="2">Alpha/beta hydrolase</fullName>
    </submittedName>
</protein>
<evidence type="ECO:0000313" key="2">
    <source>
        <dbReference type="EMBL" id="KAA5598250.1"/>
    </source>
</evidence>
<dbReference type="InterPro" id="IPR051044">
    <property type="entry name" value="MAG_DAG_Lipase"/>
</dbReference>
<keyword evidence="3" id="KW-1185">Reference proteome</keyword>
<reference evidence="2 3" key="1">
    <citation type="submission" date="2019-09" db="EMBL/GenBank/DDBJ databases">
        <title>Draft Whole-Genome sequence of Blastochloris sulfoviridis DSM 729.</title>
        <authorList>
            <person name="Meyer T.E."/>
            <person name="Kyndt J.A."/>
        </authorList>
    </citation>
    <scope>NUCLEOTIDE SEQUENCE [LARGE SCALE GENOMIC DNA]</scope>
    <source>
        <strain evidence="2 3">DSM 729</strain>
    </source>
</reference>
<evidence type="ECO:0000313" key="3">
    <source>
        <dbReference type="Proteomes" id="UP000323886"/>
    </source>
</evidence>
<accession>A0A5M6HQY4</accession>